<proteinExistence type="predicted"/>
<accession>A0A5N8XJW3</accession>
<sequence>MGPQGATAGEAITDHLLGILGDPKVMGKPVGADLAVCKKTLPVLSAMASITLDGDVLIDLYSSGDLMTANQVRQTGRCSAGAATGREVTGVGFHGAGRGVGVPGRPDVRIPCPRRGGNSYHWLKRNFTKVRVFMLMSVSLTPHLKGTNQWHPLLSRRNRHTHPGVHLIRCPSLATLCPCCVIRSDSCARCRLTVISYGSGWAPSEALWCAIQN</sequence>
<dbReference type="Proteomes" id="UP000400924">
    <property type="component" value="Unassembled WGS sequence"/>
</dbReference>
<protein>
    <submittedName>
        <fullName evidence="1">Uncharacterized protein</fullName>
    </submittedName>
</protein>
<dbReference type="AlphaFoldDB" id="A0A5N8XJW3"/>
<evidence type="ECO:0000313" key="2">
    <source>
        <dbReference type="Proteomes" id="UP000400924"/>
    </source>
</evidence>
<keyword evidence="2" id="KW-1185">Reference proteome</keyword>
<dbReference type="InterPro" id="IPR008949">
    <property type="entry name" value="Isoprenoid_synthase_dom_sf"/>
</dbReference>
<dbReference type="EMBL" id="VJZC01000161">
    <property type="protein sequence ID" value="MPY59753.1"/>
    <property type="molecule type" value="Genomic_DNA"/>
</dbReference>
<dbReference type="Gene3D" id="1.10.600.10">
    <property type="entry name" value="Farnesyl Diphosphate Synthase"/>
    <property type="match status" value="1"/>
</dbReference>
<name>A0A5N8XJW3_9ACTN</name>
<organism evidence="1 2">
    <name type="scientific">Streptomyces spongiae</name>
    <dbReference type="NCBI Taxonomy" id="565072"/>
    <lineage>
        <taxon>Bacteria</taxon>
        <taxon>Bacillati</taxon>
        <taxon>Actinomycetota</taxon>
        <taxon>Actinomycetes</taxon>
        <taxon>Kitasatosporales</taxon>
        <taxon>Streptomycetaceae</taxon>
        <taxon>Streptomyces</taxon>
    </lineage>
</organism>
<gene>
    <name evidence="1" type="ORF">FNH08_22075</name>
</gene>
<reference evidence="1 2" key="1">
    <citation type="submission" date="2019-07" db="EMBL/GenBank/DDBJ databases">
        <title>New species of Amycolatopsis and Streptomyces.</title>
        <authorList>
            <person name="Duangmal K."/>
            <person name="Teo W.F.A."/>
            <person name="Lipun K."/>
        </authorList>
    </citation>
    <scope>NUCLEOTIDE SEQUENCE [LARGE SCALE GENOMIC DNA]</scope>
    <source>
        <strain evidence="1 2">NBRC 106415</strain>
    </source>
</reference>
<evidence type="ECO:0000313" key="1">
    <source>
        <dbReference type="EMBL" id="MPY59753.1"/>
    </source>
</evidence>
<dbReference type="SUPFAM" id="SSF48576">
    <property type="entry name" value="Terpenoid synthases"/>
    <property type="match status" value="1"/>
</dbReference>
<comment type="caution">
    <text evidence="1">The sequence shown here is derived from an EMBL/GenBank/DDBJ whole genome shotgun (WGS) entry which is preliminary data.</text>
</comment>